<organism evidence="2 3">
    <name type="scientific">Prochlorothrix hollandica PCC 9006 = CALU 1027</name>
    <dbReference type="NCBI Taxonomy" id="317619"/>
    <lineage>
        <taxon>Bacteria</taxon>
        <taxon>Bacillati</taxon>
        <taxon>Cyanobacteriota</taxon>
        <taxon>Cyanophyceae</taxon>
        <taxon>Prochlorotrichales</taxon>
        <taxon>Prochlorotrichaceae</taxon>
        <taxon>Prochlorothrix</taxon>
    </lineage>
</organism>
<gene>
    <name evidence="2" type="ORF">PROH_12320</name>
</gene>
<name>A0A0M2PVF7_PROHO</name>
<protein>
    <recommendedName>
        <fullName evidence="4">PEP-CTERM protein-sorting domain-containing protein</fullName>
    </recommendedName>
</protein>
<dbReference type="AlphaFoldDB" id="A0A0M2PVF7"/>
<feature type="chain" id="PRO_5005639529" description="PEP-CTERM protein-sorting domain-containing protein" evidence="1">
    <location>
        <begin position="30"/>
        <end position="238"/>
    </location>
</feature>
<dbReference type="RefSeq" id="WP_016923203.1">
    <property type="nucleotide sequence ID" value="NZ_KB235933.1"/>
</dbReference>
<dbReference type="EMBL" id="AJTX02000004">
    <property type="protein sequence ID" value="KKJ00416.1"/>
    <property type="molecule type" value="Genomic_DNA"/>
</dbReference>
<dbReference type="NCBIfam" id="TIGR02595">
    <property type="entry name" value="PEP_CTERM"/>
    <property type="match status" value="1"/>
</dbReference>
<accession>A0A0M2PVF7</accession>
<dbReference type="Proteomes" id="UP000034681">
    <property type="component" value="Unassembled WGS sequence"/>
</dbReference>
<comment type="caution">
    <text evidence="2">The sequence shown here is derived from an EMBL/GenBank/DDBJ whole genome shotgun (WGS) entry which is preliminary data.</text>
</comment>
<sequence length="238" mass="23815">MEALNVFTKTTLAVSAAAAALAFAPSAEAFTVSGSGGIQGTYLGNSCPAAGCTDFATAGYTVSGGAVGTKNAYGTNALKPGSNSGFEDLVSSYNITSANKKPGGTANTAINISGLSNAFSFYWGSVDTHNVVEFLSTGSVVGTITGFSLADALGWEQTPNNAGDYAKDALLSFSGGTFDAVRLSVDTNAPTPLGYAAGQNGVAFESAATAVPEPGGTLLMLGGSLFMASQLKRRQAAQ</sequence>
<feature type="signal peptide" evidence="1">
    <location>
        <begin position="1"/>
        <end position="29"/>
    </location>
</feature>
<dbReference type="STRING" id="317619.GCA_000332315_01254"/>
<dbReference type="OrthoDB" id="485342at2"/>
<evidence type="ECO:0000313" key="2">
    <source>
        <dbReference type="EMBL" id="KKJ00416.1"/>
    </source>
</evidence>
<reference evidence="2" key="1">
    <citation type="submission" date="2012-04" db="EMBL/GenBank/DDBJ databases">
        <authorList>
            <person name="Borisov I.G."/>
            <person name="Ivanikova N.V."/>
            <person name="Pinevich A.V."/>
        </authorList>
    </citation>
    <scope>NUCLEOTIDE SEQUENCE</scope>
    <source>
        <strain evidence="2">CALU 1027</strain>
    </source>
</reference>
<keyword evidence="3" id="KW-1185">Reference proteome</keyword>
<dbReference type="InterPro" id="IPR013424">
    <property type="entry name" value="Ice-binding_C"/>
</dbReference>
<keyword evidence="1" id="KW-0732">Signal</keyword>
<evidence type="ECO:0008006" key="4">
    <source>
        <dbReference type="Google" id="ProtNLM"/>
    </source>
</evidence>
<evidence type="ECO:0000313" key="3">
    <source>
        <dbReference type="Proteomes" id="UP000034681"/>
    </source>
</evidence>
<evidence type="ECO:0000256" key="1">
    <source>
        <dbReference type="SAM" id="SignalP"/>
    </source>
</evidence>
<proteinExistence type="predicted"/>